<evidence type="ECO:0000256" key="3">
    <source>
        <dbReference type="ARBA" id="ARBA00012099"/>
    </source>
</evidence>
<evidence type="ECO:0000256" key="7">
    <source>
        <dbReference type="ARBA" id="ARBA00022798"/>
    </source>
</evidence>
<keyword evidence="7" id="KW-0319">Glycerol metabolism</keyword>
<dbReference type="PANTHER" id="PTHR10196">
    <property type="entry name" value="SUGAR KINASE"/>
    <property type="match status" value="1"/>
</dbReference>
<dbReference type="NCBIfam" id="TIGR01311">
    <property type="entry name" value="glycerol_kin"/>
    <property type="match status" value="1"/>
</dbReference>
<organism evidence="15 16">
    <name type="scientific">Lapillicoccus jejuensis</name>
    <dbReference type="NCBI Taxonomy" id="402171"/>
    <lineage>
        <taxon>Bacteria</taxon>
        <taxon>Bacillati</taxon>
        <taxon>Actinomycetota</taxon>
        <taxon>Actinomycetes</taxon>
        <taxon>Micrococcales</taxon>
        <taxon>Intrasporangiaceae</taxon>
        <taxon>Lapillicoccus</taxon>
    </lineage>
</organism>
<comment type="catalytic activity">
    <reaction evidence="10">
        <text>glycerol + ATP = sn-glycerol 3-phosphate + ADP + H(+)</text>
        <dbReference type="Rhea" id="RHEA:21644"/>
        <dbReference type="ChEBI" id="CHEBI:15378"/>
        <dbReference type="ChEBI" id="CHEBI:17754"/>
        <dbReference type="ChEBI" id="CHEBI:30616"/>
        <dbReference type="ChEBI" id="CHEBI:57597"/>
        <dbReference type="ChEBI" id="CHEBI:456216"/>
        <dbReference type="EC" id="2.7.1.30"/>
    </reaction>
</comment>
<dbReference type="InterPro" id="IPR018485">
    <property type="entry name" value="FGGY_C"/>
</dbReference>
<comment type="caution">
    <text evidence="15">The sequence shown here is derived from an EMBL/GenBank/DDBJ whole genome shotgun (WGS) entry which is preliminary data.</text>
</comment>
<dbReference type="CDD" id="cd07769">
    <property type="entry name" value="ASKHA_NBD_FGGY_GK"/>
    <property type="match status" value="1"/>
</dbReference>
<evidence type="ECO:0000256" key="2">
    <source>
        <dbReference type="ARBA" id="ARBA00009156"/>
    </source>
</evidence>
<dbReference type="GO" id="GO:0005829">
    <property type="term" value="C:cytosol"/>
    <property type="evidence" value="ECO:0007669"/>
    <property type="project" value="UniProtKB-ARBA"/>
</dbReference>
<evidence type="ECO:0000256" key="12">
    <source>
        <dbReference type="SAM" id="MobiDB-lite"/>
    </source>
</evidence>
<proteinExistence type="inferred from homology"/>
<evidence type="ECO:0000256" key="6">
    <source>
        <dbReference type="ARBA" id="ARBA00022777"/>
    </source>
</evidence>
<dbReference type="FunFam" id="3.30.420.40:FF:000007">
    <property type="entry name" value="Glycerol kinase"/>
    <property type="match status" value="1"/>
</dbReference>
<dbReference type="AlphaFoldDB" id="A0A542DYF8"/>
<reference evidence="15 16" key="1">
    <citation type="submission" date="2019-06" db="EMBL/GenBank/DDBJ databases">
        <title>Sequencing the genomes of 1000 actinobacteria strains.</title>
        <authorList>
            <person name="Klenk H.-P."/>
        </authorList>
    </citation>
    <scope>NUCLEOTIDE SEQUENCE [LARGE SCALE GENOMIC DNA]</scope>
    <source>
        <strain evidence="15 16">DSM 18607</strain>
    </source>
</reference>
<dbReference type="Pfam" id="PF02782">
    <property type="entry name" value="FGGY_C"/>
    <property type="match status" value="1"/>
</dbReference>
<dbReference type="NCBIfam" id="NF000756">
    <property type="entry name" value="PRK00047.1"/>
    <property type="match status" value="1"/>
</dbReference>
<evidence type="ECO:0000256" key="8">
    <source>
        <dbReference type="ARBA" id="ARBA00022840"/>
    </source>
</evidence>
<feature type="region of interest" description="Disordered" evidence="12">
    <location>
        <begin position="504"/>
        <end position="524"/>
    </location>
</feature>
<keyword evidence="8" id="KW-0067">ATP-binding</keyword>
<dbReference type="PIRSF" id="PIRSF000538">
    <property type="entry name" value="GlpK"/>
    <property type="match status" value="1"/>
</dbReference>
<dbReference type="FunFam" id="3.30.420.40:FF:000008">
    <property type="entry name" value="Glycerol kinase"/>
    <property type="match status" value="1"/>
</dbReference>
<name>A0A542DYF8_9MICO</name>
<comment type="function">
    <text evidence="11">Key enzyme in the regulation of glycerol uptake and metabolism. Catalyzes the phosphorylation of glycerol to yield sn-glycerol 3-phosphate.</text>
</comment>
<dbReference type="EC" id="2.7.1.30" evidence="3"/>
<keyword evidence="4" id="KW-0808">Transferase</keyword>
<evidence type="ECO:0000313" key="16">
    <source>
        <dbReference type="Proteomes" id="UP000317893"/>
    </source>
</evidence>
<dbReference type="GO" id="GO:0019563">
    <property type="term" value="P:glycerol catabolic process"/>
    <property type="evidence" value="ECO:0007669"/>
    <property type="project" value="TreeGrafter"/>
</dbReference>
<dbReference type="InterPro" id="IPR005999">
    <property type="entry name" value="Glycerol_kin"/>
</dbReference>
<dbReference type="SUPFAM" id="SSF53067">
    <property type="entry name" value="Actin-like ATPase domain"/>
    <property type="match status" value="2"/>
</dbReference>
<accession>A0A542DYF8</accession>
<feature type="compositionally biased region" description="Pro residues" evidence="12">
    <location>
        <begin position="514"/>
        <end position="524"/>
    </location>
</feature>
<keyword evidence="16" id="KW-1185">Reference proteome</keyword>
<dbReference type="OrthoDB" id="9805576at2"/>
<comment type="similarity">
    <text evidence="2">Belongs to the FGGY kinase family.</text>
</comment>
<keyword evidence="6 15" id="KW-0418">Kinase</keyword>
<evidence type="ECO:0000256" key="10">
    <source>
        <dbReference type="ARBA" id="ARBA00052101"/>
    </source>
</evidence>
<protein>
    <recommendedName>
        <fullName evidence="3">glycerol kinase</fullName>
        <ecNumber evidence="3">2.7.1.30</ecNumber>
    </recommendedName>
    <alternativeName>
        <fullName evidence="9">ATP:glycerol 3-phosphotransferase</fullName>
    </alternativeName>
</protein>
<evidence type="ECO:0000256" key="9">
    <source>
        <dbReference type="ARBA" id="ARBA00043149"/>
    </source>
</evidence>
<comment type="pathway">
    <text evidence="1">Polyol metabolism; glycerol degradation via glycerol kinase pathway; sn-glycerol 3-phosphate from glycerol: step 1/1.</text>
</comment>
<dbReference type="RefSeq" id="WP_141847630.1">
    <property type="nucleotide sequence ID" value="NZ_BAAAPR010000002.1"/>
</dbReference>
<feature type="domain" description="Carbohydrate kinase FGGY C-terminal" evidence="14">
    <location>
        <begin position="265"/>
        <end position="451"/>
    </location>
</feature>
<evidence type="ECO:0000256" key="5">
    <source>
        <dbReference type="ARBA" id="ARBA00022741"/>
    </source>
</evidence>
<dbReference type="GO" id="GO:0006072">
    <property type="term" value="P:glycerol-3-phosphate metabolic process"/>
    <property type="evidence" value="ECO:0007669"/>
    <property type="project" value="InterPro"/>
</dbReference>
<dbReference type="GO" id="GO:0005524">
    <property type="term" value="F:ATP binding"/>
    <property type="evidence" value="ECO:0007669"/>
    <property type="project" value="UniProtKB-KW"/>
</dbReference>
<evidence type="ECO:0000256" key="4">
    <source>
        <dbReference type="ARBA" id="ARBA00022679"/>
    </source>
</evidence>
<dbReference type="PANTHER" id="PTHR10196:SF69">
    <property type="entry name" value="GLYCEROL KINASE"/>
    <property type="match status" value="1"/>
</dbReference>
<evidence type="ECO:0000313" key="15">
    <source>
        <dbReference type="EMBL" id="TQJ08133.1"/>
    </source>
</evidence>
<dbReference type="Gene3D" id="3.30.420.40">
    <property type="match status" value="2"/>
</dbReference>
<dbReference type="EMBL" id="VFMN01000001">
    <property type="protein sequence ID" value="TQJ08133.1"/>
    <property type="molecule type" value="Genomic_DNA"/>
</dbReference>
<evidence type="ECO:0000256" key="1">
    <source>
        <dbReference type="ARBA" id="ARBA00005190"/>
    </source>
</evidence>
<dbReference type="Proteomes" id="UP000317893">
    <property type="component" value="Unassembled WGS sequence"/>
</dbReference>
<dbReference type="InterPro" id="IPR000577">
    <property type="entry name" value="Carb_kinase_FGGY"/>
</dbReference>
<keyword evidence="5" id="KW-0547">Nucleotide-binding</keyword>
<sequence>MSSDPRYVVAVDQGTTSTRSIVFDLQGRMVSLASRQHRHHHPQPGWSEHDPAEIWRHVQHVVPQALDDIGADASQVVALGIANQRESCLVWERRTGRPLTPVITWEDTRAGDVVQQVLDAGHGDLVVERTGAPVSTYFAGSRLRWLLDHVRGLAERAERGEVCFGTMETWLVWNLTGGADGGRHVTDVTNASRTNLLDVRGLDWDPRMLEVFGVPHAMLPHVEPTTGDFGTCTSVLPGVPVAAAMGDQQAALFGQTCFAPGQSKATFGTGAFLLVNAGSEVPPSGHGLVPTVAYVLPGEAPVYALEGSVAAAGSLVQWCRDALRLVPTAPRIETLARTAPDNGGCYVVPAFSGLYAPRWDAHARGVIVGLTAYVDRGHLARGVLEATAWQTAEVVEAVASALGHGLDALRVDGGMTTNHLLMQTVADVLDVPVERPLFAETVSVGAAYAAGLGVGAWGDLDALSRLWRRAARWEPAMPDAVRRRERAQWSRAVERAQHWVELPEGPDQLLLSAPEPPPVPEDRP</sequence>
<gene>
    <name evidence="15" type="ORF">FB458_1217</name>
</gene>
<dbReference type="GO" id="GO:0004370">
    <property type="term" value="F:glycerol kinase activity"/>
    <property type="evidence" value="ECO:0007669"/>
    <property type="project" value="UniProtKB-EC"/>
</dbReference>
<evidence type="ECO:0000259" key="13">
    <source>
        <dbReference type="Pfam" id="PF00370"/>
    </source>
</evidence>
<dbReference type="InterPro" id="IPR043129">
    <property type="entry name" value="ATPase_NBD"/>
</dbReference>
<dbReference type="InterPro" id="IPR018484">
    <property type="entry name" value="FGGY_N"/>
</dbReference>
<feature type="domain" description="Carbohydrate kinase FGGY N-terminal" evidence="13">
    <location>
        <begin position="7"/>
        <end position="254"/>
    </location>
</feature>
<evidence type="ECO:0000256" key="11">
    <source>
        <dbReference type="ARBA" id="ARBA00054633"/>
    </source>
</evidence>
<dbReference type="Pfam" id="PF00370">
    <property type="entry name" value="FGGY_N"/>
    <property type="match status" value="1"/>
</dbReference>
<evidence type="ECO:0000259" key="14">
    <source>
        <dbReference type="Pfam" id="PF02782"/>
    </source>
</evidence>